<organism evidence="2 3">
    <name type="scientific">Lacticaseibacillus jixianensis</name>
    <dbReference type="NCBI Taxonomy" id="2486012"/>
    <lineage>
        <taxon>Bacteria</taxon>
        <taxon>Bacillati</taxon>
        <taxon>Bacillota</taxon>
        <taxon>Bacilli</taxon>
        <taxon>Lactobacillales</taxon>
        <taxon>Lactobacillaceae</taxon>
        <taxon>Lacticaseibacillus</taxon>
    </lineage>
</organism>
<reference evidence="3" key="1">
    <citation type="journal article" date="2019" name="Int. J. Syst. Evol. Microbiol.">
        <title>The Global Catalogue of Microorganisms (GCM) 10K type strain sequencing project: providing services to taxonomists for standard genome sequencing and annotation.</title>
        <authorList>
            <consortium name="The Broad Institute Genomics Platform"/>
            <consortium name="The Broad Institute Genome Sequencing Center for Infectious Disease"/>
            <person name="Wu L."/>
            <person name="Ma J."/>
        </authorList>
    </citation>
    <scope>NUCLEOTIDE SEQUENCE [LARGE SCALE GENOMIC DNA]</scope>
    <source>
        <strain evidence="3">CCM 8911</strain>
    </source>
</reference>
<evidence type="ECO:0000256" key="1">
    <source>
        <dbReference type="SAM" id="Phobius"/>
    </source>
</evidence>
<gene>
    <name evidence="2" type="ORF">ACFQ3L_03760</name>
</gene>
<comment type="caution">
    <text evidence="2">The sequence shown here is derived from an EMBL/GenBank/DDBJ whole genome shotgun (WGS) entry which is preliminary data.</text>
</comment>
<feature type="transmembrane region" description="Helical" evidence="1">
    <location>
        <begin position="20"/>
        <end position="39"/>
    </location>
</feature>
<dbReference type="EMBL" id="JBHTMO010000006">
    <property type="protein sequence ID" value="MFD1392706.1"/>
    <property type="molecule type" value="Genomic_DNA"/>
</dbReference>
<dbReference type="RefSeq" id="WP_125584424.1">
    <property type="nucleotide sequence ID" value="NZ_JBHTMO010000006.1"/>
</dbReference>
<name>A0ABW4B731_9LACO</name>
<keyword evidence="1" id="KW-0812">Transmembrane</keyword>
<keyword evidence="1" id="KW-1133">Transmembrane helix</keyword>
<dbReference type="Proteomes" id="UP001597249">
    <property type="component" value="Unassembled WGS sequence"/>
</dbReference>
<feature type="transmembrane region" description="Helical" evidence="1">
    <location>
        <begin position="59"/>
        <end position="77"/>
    </location>
</feature>
<accession>A0ABW4B731</accession>
<sequence>MKDLREIDNLLGVIFDSSSLGTVAGIFVAVLLPTVILLLETVQSDSWDRAVLINKVINLRQVFISVCLMAVPTLLWSVPYLKLLLLICYLSGLGTMTRLLWISIRWLMDWTESSQNGIKYRLRRQMLTDNKTDSRERIRVWQRFLASMSLPADKQVKGFSDGALFYEVFLKNYFDMPSYREEILQITTRYLETVFCMPRSNEQEFVNFAFTEFFRCVDSESEAALYFYWMAILDSEFIHAQEDERRVSFLFHAIRKQTPRIIDSKSEFKLELLSSRLFNLLLKRNRGILDDHWLKQTPWKIDSRQVLEKNVAGRAQSHLLKQFWEYVTKIDESDSSGSELRNNGMRLDNLIEVIFRHANPIVIRQIYSLFRIQNFRELDQDWSQAILDSINRAPIFGYFSSSPAIWSDSYSISSEEFFRREEEDTRAESIRISILSLRSLRASDTGWVIRKVRDSLSTLSIKFNSITNNSIITAKSIQGYVRLLQMVTYEVYKERQYG</sequence>
<evidence type="ECO:0000313" key="2">
    <source>
        <dbReference type="EMBL" id="MFD1392706.1"/>
    </source>
</evidence>
<proteinExistence type="predicted"/>
<keyword evidence="1" id="KW-0472">Membrane</keyword>
<keyword evidence="3" id="KW-1185">Reference proteome</keyword>
<protein>
    <submittedName>
        <fullName evidence="2">Uncharacterized protein</fullName>
    </submittedName>
</protein>
<evidence type="ECO:0000313" key="3">
    <source>
        <dbReference type="Proteomes" id="UP001597249"/>
    </source>
</evidence>